<keyword evidence="1" id="KW-0732">Signal</keyword>
<accession>A0ABQ8JRU8</accession>
<evidence type="ECO:0000256" key="1">
    <source>
        <dbReference type="SAM" id="SignalP"/>
    </source>
</evidence>
<feature type="chain" id="PRO_5046854009" description="Secreted protein" evidence="1">
    <location>
        <begin position="16"/>
        <end position="92"/>
    </location>
</feature>
<evidence type="ECO:0000313" key="3">
    <source>
        <dbReference type="Proteomes" id="UP000887458"/>
    </source>
</evidence>
<proteinExistence type="predicted"/>
<keyword evidence="3" id="KW-1185">Reference proteome</keyword>
<dbReference type="Proteomes" id="UP000887458">
    <property type="component" value="Unassembled WGS sequence"/>
</dbReference>
<feature type="signal peptide" evidence="1">
    <location>
        <begin position="1"/>
        <end position="15"/>
    </location>
</feature>
<comment type="caution">
    <text evidence="2">The sequence shown here is derived from an EMBL/GenBank/DDBJ whole genome shotgun (WGS) entry which is preliminary data.</text>
</comment>
<dbReference type="EMBL" id="NJHN03000024">
    <property type="protein sequence ID" value="KAH9425006.1"/>
    <property type="molecule type" value="Genomic_DNA"/>
</dbReference>
<reference evidence="2 3" key="2">
    <citation type="journal article" date="2022" name="Mol. Biol. Evol.">
        <title>Comparative Genomics Reveals Insights into the Divergent Evolution of Astigmatic Mites and Household Pest Adaptations.</title>
        <authorList>
            <person name="Xiong Q."/>
            <person name="Wan A.T."/>
            <person name="Liu X."/>
            <person name="Fung C.S."/>
            <person name="Xiao X."/>
            <person name="Malainual N."/>
            <person name="Hou J."/>
            <person name="Wang L."/>
            <person name="Wang M."/>
            <person name="Yang K.Y."/>
            <person name="Cui Y."/>
            <person name="Leung E.L."/>
            <person name="Nong W."/>
            <person name="Shin S.K."/>
            <person name="Au S.W."/>
            <person name="Jeong K.Y."/>
            <person name="Chew F.T."/>
            <person name="Hui J.H."/>
            <person name="Leung T.F."/>
            <person name="Tungtrongchitr A."/>
            <person name="Zhong N."/>
            <person name="Liu Z."/>
            <person name="Tsui S.K."/>
        </authorList>
    </citation>
    <scope>NUCLEOTIDE SEQUENCE [LARGE SCALE GENOMIC DNA]</scope>
    <source>
        <strain evidence="2">Derp</strain>
    </source>
</reference>
<organism evidence="2 3">
    <name type="scientific">Dermatophagoides pteronyssinus</name>
    <name type="common">European house dust mite</name>
    <dbReference type="NCBI Taxonomy" id="6956"/>
    <lineage>
        <taxon>Eukaryota</taxon>
        <taxon>Metazoa</taxon>
        <taxon>Ecdysozoa</taxon>
        <taxon>Arthropoda</taxon>
        <taxon>Chelicerata</taxon>
        <taxon>Arachnida</taxon>
        <taxon>Acari</taxon>
        <taxon>Acariformes</taxon>
        <taxon>Sarcoptiformes</taxon>
        <taxon>Astigmata</taxon>
        <taxon>Psoroptidia</taxon>
        <taxon>Analgoidea</taxon>
        <taxon>Pyroglyphidae</taxon>
        <taxon>Dermatophagoidinae</taxon>
        <taxon>Dermatophagoides</taxon>
    </lineage>
</organism>
<protein>
    <recommendedName>
        <fullName evidence="4">Secreted protein</fullName>
    </recommendedName>
</protein>
<sequence>MFLICCFIIIENAFSTHNICRCCSEHSTRACVKFIIERSTMLVIYHQLSFPLDYYYGYPSGVDPFDPPPPIFHSVGVRNRFDDEPAGGGGGV</sequence>
<evidence type="ECO:0000313" key="2">
    <source>
        <dbReference type="EMBL" id="KAH9425006.1"/>
    </source>
</evidence>
<evidence type="ECO:0008006" key="4">
    <source>
        <dbReference type="Google" id="ProtNLM"/>
    </source>
</evidence>
<gene>
    <name evidence="2" type="ORF">DERP_009231</name>
</gene>
<reference evidence="2 3" key="1">
    <citation type="journal article" date="2018" name="J. Allergy Clin. Immunol.">
        <title>High-quality assembly of Dermatophagoides pteronyssinus genome and transcriptome reveals a wide range of novel allergens.</title>
        <authorList>
            <person name="Liu X.Y."/>
            <person name="Yang K.Y."/>
            <person name="Wang M.Q."/>
            <person name="Kwok J.S."/>
            <person name="Zeng X."/>
            <person name="Yang Z."/>
            <person name="Xiao X.J."/>
            <person name="Lau C.P."/>
            <person name="Li Y."/>
            <person name="Huang Z.M."/>
            <person name="Ba J.G."/>
            <person name="Yim A.K."/>
            <person name="Ouyang C.Y."/>
            <person name="Ngai S.M."/>
            <person name="Chan T.F."/>
            <person name="Leung E.L."/>
            <person name="Liu L."/>
            <person name="Liu Z.G."/>
            <person name="Tsui S.K."/>
        </authorList>
    </citation>
    <scope>NUCLEOTIDE SEQUENCE [LARGE SCALE GENOMIC DNA]</scope>
    <source>
        <strain evidence="2">Derp</strain>
    </source>
</reference>
<name>A0ABQ8JRU8_DERPT</name>